<evidence type="ECO:0000256" key="4">
    <source>
        <dbReference type="ARBA" id="ARBA00023125"/>
    </source>
</evidence>
<feature type="region of interest" description="Disordered" evidence="7">
    <location>
        <begin position="1"/>
        <end position="83"/>
    </location>
</feature>
<keyword evidence="10" id="KW-1185">Reference proteome</keyword>
<evidence type="ECO:0000313" key="9">
    <source>
        <dbReference type="EMBL" id="TXT06093.1"/>
    </source>
</evidence>
<name>A0A7D8UXD1_VANHU</name>
<evidence type="ECO:0000256" key="1">
    <source>
        <dbReference type="ARBA" id="ARBA00004123"/>
    </source>
</evidence>
<evidence type="ECO:0000256" key="3">
    <source>
        <dbReference type="ARBA" id="ARBA00023015"/>
    </source>
</evidence>
<dbReference type="PANTHER" id="PTHR47416:SF8">
    <property type="entry name" value="BASIC-LEUCINE ZIPPER TRANSCRIPTION FACTOR E-RELATED"/>
    <property type="match status" value="1"/>
</dbReference>
<dbReference type="GO" id="GO:0005634">
    <property type="term" value="C:nucleus"/>
    <property type="evidence" value="ECO:0007669"/>
    <property type="project" value="UniProtKB-SubCell"/>
</dbReference>
<protein>
    <recommendedName>
        <fullName evidence="8">BZIP domain-containing protein</fullName>
    </recommendedName>
</protein>
<feature type="region of interest" description="Disordered" evidence="7">
    <location>
        <begin position="369"/>
        <end position="406"/>
    </location>
</feature>
<dbReference type="InterPro" id="IPR004827">
    <property type="entry name" value="bZIP"/>
</dbReference>
<reference evidence="9 10" key="1">
    <citation type="journal article" date="2019" name="PLoS Genet.">
        <title>Convergent evolution of linked mating-type loci in basidiomycete fungi.</title>
        <authorList>
            <person name="Sun S."/>
            <person name="Coelho M.A."/>
            <person name="Heitman J."/>
            <person name="Nowrousian M."/>
        </authorList>
    </citation>
    <scope>NUCLEOTIDE SEQUENCE [LARGE SCALE GENOMIC DNA]</scope>
    <source>
        <strain evidence="9 10">CBS 4282</strain>
    </source>
</reference>
<evidence type="ECO:0000256" key="6">
    <source>
        <dbReference type="ARBA" id="ARBA00023242"/>
    </source>
</evidence>
<evidence type="ECO:0000256" key="5">
    <source>
        <dbReference type="ARBA" id="ARBA00023163"/>
    </source>
</evidence>
<feature type="domain" description="BZIP" evidence="8">
    <location>
        <begin position="61"/>
        <end position="105"/>
    </location>
</feature>
<comment type="similarity">
    <text evidence="2">Belongs to the bZIP family.</text>
</comment>
<organism evidence="9 10">
    <name type="scientific">Vanrija humicola</name>
    <name type="common">Yeast</name>
    <name type="synonym">Cryptococcus humicola</name>
    <dbReference type="NCBI Taxonomy" id="5417"/>
    <lineage>
        <taxon>Eukaryota</taxon>
        <taxon>Fungi</taxon>
        <taxon>Dikarya</taxon>
        <taxon>Basidiomycota</taxon>
        <taxon>Agaricomycotina</taxon>
        <taxon>Tremellomycetes</taxon>
        <taxon>Trichosporonales</taxon>
        <taxon>Trichosporonaceae</taxon>
        <taxon>Vanrija</taxon>
    </lineage>
</organism>
<dbReference type="EMBL" id="QKWK01000010">
    <property type="protein sequence ID" value="TXT06093.1"/>
    <property type="molecule type" value="Genomic_DNA"/>
</dbReference>
<dbReference type="GO" id="GO:0003700">
    <property type="term" value="F:DNA-binding transcription factor activity"/>
    <property type="evidence" value="ECO:0007669"/>
    <property type="project" value="InterPro"/>
</dbReference>
<dbReference type="PANTHER" id="PTHR47416">
    <property type="entry name" value="BASIC-LEUCINE ZIPPER TRANSCRIPTION FACTOR F-RELATED"/>
    <property type="match status" value="1"/>
</dbReference>
<comment type="subcellular location">
    <subcellularLocation>
        <location evidence="1">Nucleus</location>
    </subcellularLocation>
</comment>
<dbReference type="Gene3D" id="1.20.5.170">
    <property type="match status" value="1"/>
</dbReference>
<comment type="caution">
    <text evidence="9">The sequence shown here is derived from an EMBL/GenBank/DDBJ whole genome shotgun (WGS) entry which is preliminary data.</text>
</comment>
<dbReference type="OrthoDB" id="295274at2759"/>
<evidence type="ECO:0000259" key="8">
    <source>
        <dbReference type="PROSITE" id="PS50217"/>
    </source>
</evidence>
<feature type="compositionally biased region" description="Basic and acidic residues" evidence="7">
    <location>
        <begin position="55"/>
        <end position="76"/>
    </location>
</feature>
<keyword evidence="3" id="KW-0805">Transcription regulation</keyword>
<evidence type="ECO:0000313" key="10">
    <source>
        <dbReference type="Proteomes" id="UP000473826"/>
    </source>
</evidence>
<dbReference type="CDD" id="cd14812">
    <property type="entry name" value="bZIP_u3"/>
    <property type="match status" value="1"/>
</dbReference>
<dbReference type="SMART" id="SM00338">
    <property type="entry name" value="BRLZ"/>
    <property type="match status" value="1"/>
</dbReference>
<dbReference type="Proteomes" id="UP000473826">
    <property type="component" value="Unassembled WGS sequence"/>
</dbReference>
<feature type="compositionally biased region" description="Low complexity" evidence="7">
    <location>
        <begin position="1"/>
        <end position="25"/>
    </location>
</feature>
<evidence type="ECO:0000256" key="7">
    <source>
        <dbReference type="SAM" id="MobiDB-lite"/>
    </source>
</evidence>
<keyword evidence="5" id="KW-0804">Transcription</keyword>
<dbReference type="AlphaFoldDB" id="A0A7D8UXD1"/>
<sequence>MSNVTSTASSSKRAASAVPPSTPTAKRPRPSSADDNEDAAAEEAGEAEDDENMDEEAKAKAQRREARTIRNRESAQRSRNQRKAHLAWLEQRVVELEAENRVLRTGSTPPSPMKTRESSPANSIVSLASDLGIPAEIVSAGGGVNLATVAPPPADVQEDIKPFISTPVAPPTEAPEPVPITGPVSADFANDIRAENAALRWRVGMLENIVKQAATFFSAYNAPVDGQATPVASNGMALGPNTPFQQPAPGMSATLSPPMYPTVAREAVQSPLRLQTELDTAPTHPTHVQSTSTSDAFTSFVDLSTPVARHPAAVATSSSVSSVRRDAALQRARGSLTGINLDLPANGQRLAVVARVIVQLARLRGWTSAESTRRLSPRATASRFKMASRRTAGSLRALRRPNGTRR</sequence>
<feature type="compositionally biased region" description="Acidic residues" evidence="7">
    <location>
        <begin position="34"/>
        <end position="54"/>
    </location>
</feature>
<keyword evidence="6" id="KW-0539">Nucleus</keyword>
<dbReference type="GO" id="GO:0003677">
    <property type="term" value="F:DNA binding"/>
    <property type="evidence" value="ECO:0007669"/>
    <property type="project" value="UniProtKB-KW"/>
</dbReference>
<proteinExistence type="inferred from homology"/>
<accession>A0A7D8UXD1</accession>
<dbReference type="Pfam" id="PF00170">
    <property type="entry name" value="bZIP_1"/>
    <property type="match status" value="1"/>
</dbReference>
<dbReference type="InterPro" id="IPR046347">
    <property type="entry name" value="bZIP_sf"/>
</dbReference>
<dbReference type="SUPFAM" id="SSF57959">
    <property type="entry name" value="Leucine zipper domain"/>
    <property type="match status" value="1"/>
</dbReference>
<gene>
    <name evidence="9" type="ORF">VHUM_03566</name>
</gene>
<evidence type="ECO:0000256" key="2">
    <source>
        <dbReference type="ARBA" id="ARBA00007163"/>
    </source>
</evidence>
<keyword evidence="4" id="KW-0238">DNA-binding</keyword>
<dbReference type="PROSITE" id="PS50217">
    <property type="entry name" value="BZIP"/>
    <property type="match status" value="1"/>
</dbReference>
<feature type="compositionally biased region" description="Basic residues" evidence="7">
    <location>
        <begin position="397"/>
        <end position="406"/>
    </location>
</feature>